<keyword evidence="5" id="KW-0547">Nucleotide-binding</keyword>
<dbReference type="InterPro" id="IPR003594">
    <property type="entry name" value="HATPase_dom"/>
</dbReference>
<comment type="caution">
    <text evidence="11">The sequence shown here is derived from an EMBL/GenBank/DDBJ whole genome shotgun (WGS) entry which is preliminary data.</text>
</comment>
<dbReference type="GO" id="GO:0000155">
    <property type="term" value="F:phosphorelay sensor kinase activity"/>
    <property type="evidence" value="ECO:0007669"/>
    <property type="project" value="InterPro"/>
</dbReference>
<keyword evidence="6" id="KW-0418">Kinase</keyword>
<keyword evidence="4" id="KW-0808">Transferase</keyword>
<dbReference type="InterPro" id="IPR050482">
    <property type="entry name" value="Sensor_HK_TwoCompSys"/>
</dbReference>
<organism evidence="11 12">
    <name type="scientific">Nocardioides islandensis</name>
    <dbReference type="NCBI Taxonomy" id="433663"/>
    <lineage>
        <taxon>Bacteria</taxon>
        <taxon>Bacillati</taxon>
        <taxon>Actinomycetota</taxon>
        <taxon>Actinomycetes</taxon>
        <taxon>Propionibacteriales</taxon>
        <taxon>Nocardioidaceae</taxon>
        <taxon>Nocardioides</taxon>
    </lineage>
</organism>
<comment type="catalytic activity">
    <reaction evidence="1">
        <text>ATP + protein L-histidine = ADP + protein N-phospho-L-histidine.</text>
        <dbReference type="EC" id="2.7.13.3"/>
    </reaction>
</comment>
<protein>
    <recommendedName>
        <fullName evidence="2">histidine kinase</fullName>
        <ecNumber evidence="2">2.7.13.3</ecNumber>
    </recommendedName>
</protein>
<reference evidence="11" key="1">
    <citation type="submission" date="2020-11" db="EMBL/GenBank/DDBJ databases">
        <title>Nocardioides sp. nov., isolated from Soil of Cynanchum wilfordii Hemsley rhizosphere.</title>
        <authorList>
            <person name="Lee J.-S."/>
            <person name="Suh M.K."/>
            <person name="Kim J.-S."/>
        </authorList>
    </citation>
    <scope>NUCLEOTIDE SEQUENCE</scope>
    <source>
        <strain evidence="11">KCTC 19275</strain>
    </source>
</reference>
<sequence length="426" mass="44810">MKVRDLYQRGTGRAVVVGGLVLFVLVVYVLVVLGGGVLLGRTDSPSAALSVLATTVVALAFAPVQSRLERISLRLATPYDVLTRFAGGVDAGEGDAAEDVPTRMSRLLAQGTGAQWAQVWLQGSGQLSLAGRWPAEQARPVVGADDPLSLPVRYGDQVLAELRLQERPGVPLTAVEERLFVGLAGQAGLVLRLVGLRAQLEVRHRELQERTRELEGSRGRVIEAQDAERSRLERDIHDGAQQHLVALAVNLRLAQVVARRSPDRATQVLAEQADAARLAIVTLSSLSRGIYPQMLADDGLVAALRSGLAASSVAVTVEASGSGRPPPVLEAALYFCCMEAVQNAAKHSGATRVTVGLGQEEGRWRLDVTDDGSGFDAPDAFAAGTGAGLMNMCDRLDAVGGSVTVTSRAGAGTIVTAVGPARDRDV</sequence>
<feature type="transmembrane region" description="Helical" evidence="9">
    <location>
        <begin position="12"/>
        <end position="39"/>
    </location>
</feature>
<dbReference type="InterPro" id="IPR036890">
    <property type="entry name" value="HATPase_C_sf"/>
</dbReference>
<dbReference type="SUPFAM" id="SSF55781">
    <property type="entry name" value="GAF domain-like"/>
    <property type="match status" value="1"/>
</dbReference>
<dbReference type="PANTHER" id="PTHR24421">
    <property type="entry name" value="NITRATE/NITRITE SENSOR PROTEIN NARX-RELATED"/>
    <property type="match status" value="1"/>
</dbReference>
<dbReference type="RefSeq" id="WP_194707629.1">
    <property type="nucleotide sequence ID" value="NZ_JADKPN010000009.1"/>
</dbReference>
<dbReference type="AlphaFoldDB" id="A0A930VIA7"/>
<dbReference type="PANTHER" id="PTHR24421:SF10">
    <property type="entry name" value="NITRATE_NITRITE SENSOR PROTEIN NARQ"/>
    <property type="match status" value="1"/>
</dbReference>
<proteinExistence type="predicted"/>
<keyword evidence="7" id="KW-0067">ATP-binding</keyword>
<evidence type="ECO:0000256" key="7">
    <source>
        <dbReference type="ARBA" id="ARBA00022840"/>
    </source>
</evidence>
<dbReference type="Pfam" id="PF07730">
    <property type="entry name" value="HisKA_3"/>
    <property type="match status" value="1"/>
</dbReference>
<keyword evidence="9" id="KW-1133">Transmembrane helix</keyword>
<accession>A0A930VIA7</accession>
<dbReference type="EC" id="2.7.13.3" evidence="2"/>
<evidence type="ECO:0000256" key="9">
    <source>
        <dbReference type="SAM" id="Phobius"/>
    </source>
</evidence>
<dbReference type="GO" id="GO:0016020">
    <property type="term" value="C:membrane"/>
    <property type="evidence" value="ECO:0007669"/>
    <property type="project" value="InterPro"/>
</dbReference>
<evidence type="ECO:0000259" key="10">
    <source>
        <dbReference type="SMART" id="SM00387"/>
    </source>
</evidence>
<evidence type="ECO:0000256" key="8">
    <source>
        <dbReference type="ARBA" id="ARBA00023012"/>
    </source>
</evidence>
<dbReference type="Pfam" id="PF02518">
    <property type="entry name" value="HATPase_c"/>
    <property type="match status" value="1"/>
</dbReference>
<evidence type="ECO:0000256" key="4">
    <source>
        <dbReference type="ARBA" id="ARBA00022679"/>
    </source>
</evidence>
<gene>
    <name evidence="11" type="ORF">ISU07_15005</name>
</gene>
<evidence type="ECO:0000256" key="3">
    <source>
        <dbReference type="ARBA" id="ARBA00022553"/>
    </source>
</evidence>
<evidence type="ECO:0000313" key="11">
    <source>
        <dbReference type="EMBL" id="MBF4764440.1"/>
    </source>
</evidence>
<dbReference type="SMART" id="SM00387">
    <property type="entry name" value="HATPase_c"/>
    <property type="match status" value="1"/>
</dbReference>
<dbReference type="InterPro" id="IPR011712">
    <property type="entry name" value="Sig_transdc_His_kin_sub3_dim/P"/>
</dbReference>
<keyword evidence="3" id="KW-0597">Phosphoprotein</keyword>
<dbReference type="Gene3D" id="3.30.565.10">
    <property type="entry name" value="Histidine kinase-like ATPase, C-terminal domain"/>
    <property type="match status" value="1"/>
</dbReference>
<dbReference type="GO" id="GO:0046983">
    <property type="term" value="F:protein dimerization activity"/>
    <property type="evidence" value="ECO:0007669"/>
    <property type="project" value="InterPro"/>
</dbReference>
<evidence type="ECO:0000313" key="12">
    <source>
        <dbReference type="Proteomes" id="UP000640489"/>
    </source>
</evidence>
<name>A0A930VIA7_9ACTN</name>
<dbReference type="EMBL" id="JADKPN010000009">
    <property type="protein sequence ID" value="MBF4764440.1"/>
    <property type="molecule type" value="Genomic_DNA"/>
</dbReference>
<keyword evidence="9" id="KW-0812">Transmembrane</keyword>
<keyword evidence="9" id="KW-0472">Membrane</keyword>
<feature type="domain" description="Histidine kinase/HSP90-like ATPase" evidence="10">
    <location>
        <begin position="328"/>
        <end position="423"/>
    </location>
</feature>
<feature type="transmembrane region" description="Helical" evidence="9">
    <location>
        <begin position="45"/>
        <end position="64"/>
    </location>
</feature>
<keyword evidence="12" id="KW-1185">Reference proteome</keyword>
<dbReference type="CDD" id="cd16917">
    <property type="entry name" value="HATPase_UhpB-NarQ-NarX-like"/>
    <property type="match status" value="1"/>
</dbReference>
<dbReference type="Gene3D" id="1.20.5.1930">
    <property type="match status" value="1"/>
</dbReference>
<evidence type="ECO:0000256" key="1">
    <source>
        <dbReference type="ARBA" id="ARBA00000085"/>
    </source>
</evidence>
<evidence type="ECO:0000256" key="2">
    <source>
        <dbReference type="ARBA" id="ARBA00012438"/>
    </source>
</evidence>
<dbReference type="GO" id="GO:0005524">
    <property type="term" value="F:ATP binding"/>
    <property type="evidence" value="ECO:0007669"/>
    <property type="project" value="UniProtKB-KW"/>
</dbReference>
<dbReference type="Proteomes" id="UP000640489">
    <property type="component" value="Unassembled WGS sequence"/>
</dbReference>
<evidence type="ECO:0000256" key="5">
    <source>
        <dbReference type="ARBA" id="ARBA00022741"/>
    </source>
</evidence>
<keyword evidence="8" id="KW-0902">Two-component regulatory system</keyword>
<evidence type="ECO:0000256" key="6">
    <source>
        <dbReference type="ARBA" id="ARBA00022777"/>
    </source>
</evidence>
<dbReference type="SUPFAM" id="SSF55874">
    <property type="entry name" value="ATPase domain of HSP90 chaperone/DNA topoisomerase II/histidine kinase"/>
    <property type="match status" value="1"/>
</dbReference>